<evidence type="ECO:0000313" key="8">
    <source>
        <dbReference type="EMBL" id="VAW29516.1"/>
    </source>
</evidence>
<dbReference type="AlphaFoldDB" id="A0A3B0VC18"/>
<gene>
    <name evidence="8" type="ORF">MNBD_BACTEROID06-336</name>
</gene>
<sequence>MSNPAGLTEFLAPYVSDHKKALINEVMSKRTRHLTVVLENIYHPHNASAVVRSCDCFGVQDIYIIEGDNEYNVNPYVVRGSAKWISLFKYKQSEQEENCFNQLKSNGYKLVGTSPNPNFKPIHELSIDFKTALVFGNEETGLSKFA</sequence>
<protein>
    <submittedName>
        <fullName evidence="8">tRNA (Guanosine(18)-2'-O)-methyltransferase</fullName>
        <ecNumber evidence="8">2.1.1.34</ecNumber>
    </submittedName>
</protein>
<proteinExistence type="predicted"/>
<dbReference type="SUPFAM" id="SSF75217">
    <property type="entry name" value="alpha/beta knot"/>
    <property type="match status" value="1"/>
</dbReference>
<dbReference type="Pfam" id="PF00588">
    <property type="entry name" value="SpoU_methylase"/>
    <property type="match status" value="1"/>
</dbReference>
<dbReference type="InterPro" id="IPR029028">
    <property type="entry name" value="Alpha/beta_knot_MTases"/>
</dbReference>
<keyword evidence="6" id="KW-0694">RNA-binding</keyword>
<dbReference type="PANTHER" id="PTHR43453:SF1">
    <property type="entry name" value="TRNA_RRNA METHYLTRANSFERASE SPOU TYPE DOMAIN-CONTAINING PROTEIN"/>
    <property type="match status" value="1"/>
</dbReference>
<evidence type="ECO:0000256" key="6">
    <source>
        <dbReference type="ARBA" id="ARBA00022884"/>
    </source>
</evidence>
<dbReference type="PANTHER" id="PTHR43453">
    <property type="entry name" value="RRNA METHYLASE-LIKE"/>
    <property type="match status" value="1"/>
</dbReference>
<keyword evidence="4" id="KW-0949">S-adenosyl-L-methionine</keyword>
<keyword evidence="1" id="KW-0820">tRNA-binding</keyword>
<evidence type="ECO:0000256" key="5">
    <source>
        <dbReference type="ARBA" id="ARBA00022694"/>
    </source>
</evidence>
<dbReference type="EMBL" id="UOES01000585">
    <property type="protein sequence ID" value="VAW29516.1"/>
    <property type="molecule type" value="Genomic_DNA"/>
</dbReference>
<evidence type="ECO:0000256" key="3">
    <source>
        <dbReference type="ARBA" id="ARBA00022679"/>
    </source>
</evidence>
<dbReference type="InterPro" id="IPR033671">
    <property type="entry name" value="TrmH"/>
</dbReference>
<dbReference type="GO" id="GO:0000049">
    <property type="term" value="F:tRNA binding"/>
    <property type="evidence" value="ECO:0007669"/>
    <property type="project" value="UniProtKB-KW"/>
</dbReference>
<feature type="non-terminal residue" evidence="8">
    <location>
        <position position="146"/>
    </location>
</feature>
<evidence type="ECO:0000256" key="2">
    <source>
        <dbReference type="ARBA" id="ARBA00022603"/>
    </source>
</evidence>
<dbReference type="Gene3D" id="3.40.1280.10">
    <property type="match status" value="1"/>
</dbReference>
<dbReference type="EC" id="2.1.1.34" evidence="8"/>
<accession>A0A3B0VC18</accession>
<evidence type="ECO:0000259" key="7">
    <source>
        <dbReference type="Pfam" id="PF00588"/>
    </source>
</evidence>
<dbReference type="InterPro" id="IPR001537">
    <property type="entry name" value="SpoU_MeTrfase"/>
</dbReference>
<dbReference type="GO" id="GO:0141100">
    <property type="term" value="F:tRNA (guanine(18)-2'-O)-methyltransferase activity"/>
    <property type="evidence" value="ECO:0007669"/>
    <property type="project" value="UniProtKB-EC"/>
</dbReference>
<reference evidence="8" key="1">
    <citation type="submission" date="2018-06" db="EMBL/GenBank/DDBJ databases">
        <authorList>
            <person name="Zhirakovskaya E."/>
        </authorList>
    </citation>
    <scope>NUCLEOTIDE SEQUENCE</scope>
</reference>
<feature type="domain" description="tRNA/rRNA methyltransferase SpoU type" evidence="7">
    <location>
        <begin position="34"/>
        <end position="144"/>
    </location>
</feature>
<name>A0A3B0VC18_9ZZZZ</name>
<evidence type="ECO:0000256" key="1">
    <source>
        <dbReference type="ARBA" id="ARBA00022555"/>
    </source>
</evidence>
<organism evidence="8">
    <name type="scientific">hydrothermal vent metagenome</name>
    <dbReference type="NCBI Taxonomy" id="652676"/>
    <lineage>
        <taxon>unclassified sequences</taxon>
        <taxon>metagenomes</taxon>
        <taxon>ecological metagenomes</taxon>
    </lineage>
</organism>
<keyword evidence="3 8" id="KW-0808">Transferase</keyword>
<keyword evidence="5" id="KW-0819">tRNA processing</keyword>
<dbReference type="GO" id="GO:0002938">
    <property type="term" value="P:tRNA guanine ribose methylation"/>
    <property type="evidence" value="ECO:0007669"/>
    <property type="project" value="TreeGrafter"/>
</dbReference>
<keyword evidence="2 8" id="KW-0489">Methyltransferase</keyword>
<dbReference type="InterPro" id="IPR029026">
    <property type="entry name" value="tRNA_m1G_MTases_N"/>
</dbReference>
<evidence type="ECO:0000256" key="4">
    <source>
        <dbReference type="ARBA" id="ARBA00022691"/>
    </source>
</evidence>
<dbReference type="CDD" id="cd18092">
    <property type="entry name" value="SpoU-like_TrmH"/>
    <property type="match status" value="1"/>
</dbReference>